<sequence length="84" mass="9437">MITQAVAATRSYFGDPPPLGMVTFIDRRKVKPTMVRGKETWGYTWIKAGFEYAGETKGGLMALRLRPEHMPPPDAAYGTQLQMF</sequence>
<keyword evidence="2" id="KW-1185">Reference proteome</keyword>
<dbReference type="EMBL" id="JAHLQJ010000010">
    <property type="protein sequence ID" value="MBU5672701.1"/>
    <property type="molecule type" value="Genomic_DNA"/>
</dbReference>
<evidence type="ECO:0000313" key="2">
    <source>
        <dbReference type="Proteomes" id="UP000743001"/>
    </source>
</evidence>
<dbReference type="Proteomes" id="UP000743001">
    <property type="component" value="Unassembled WGS sequence"/>
</dbReference>
<evidence type="ECO:0000313" key="1">
    <source>
        <dbReference type="EMBL" id="MBU5672701.1"/>
    </source>
</evidence>
<protein>
    <submittedName>
        <fullName evidence="1">Uncharacterized protein</fullName>
    </submittedName>
</protein>
<name>A0ABS6FRX3_9BACL</name>
<proteinExistence type="predicted"/>
<gene>
    <name evidence="1" type="ORF">KQJ23_12770</name>
</gene>
<reference evidence="1 2" key="1">
    <citation type="submission" date="2021-06" db="EMBL/GenBank/DDBJ databases">
        <authorList>
            <person name="Sun Q."/>
            <person name="Li D."/>
        </authorList>
    </citation>
    <scope>NUCLEOTIDE SEQUENCE [LARGE SCALE GENOMIC DNA]</scope>
    <source>
        <strain evidence="1 2">MSJ-6</strain>
    </source>
</reference>
<accession>A0ABS6FRX3</accession>
<dbReference type="RefSeq" id="WP_216479281.1">
    <property type="nucleotide sequence ID" value="NZ_JAHLQJ010000010.1"/>
</dbReference>
<organism evidence="1 2">
    <name type="scientific">Paenibacillus brevis</name>
    <dbReference type="NCBI Taxonomy" id="2841508"/>
    <lineage>
        <taxon>Bacteria</taxon>
        <taxon>Bacillati</taxon>
        <taxon>Bacillota</taxon>
        <taxon>Bacilli</taxon>
        <taxon>Bacillales</taxon>
        <taxon>Paenibacillaceae</taxon>
        <taxon>Paenibacillus</taxon>
    </lineage>
</organism>
<comment type="caution">
    <text evidence="1">The sequence shown here is derived from an EMBL/GenBank/DDBJ whole genome shotgun (WGS) entry which is preliminary data.</text>
</comment>